<keyword evidence="2" id="KW-1185">Reference proteome</keyword>
<organism evidence="1 2">
    <name type="scientific">Nonomuraea endophytica</name>
    <dbReference type="NCBI Taxonomy" id="714136"/>
    <lineage>
        <taxon>Bacteria</taxon>
        <taxon>Bacillati</taxon>
        <taxon>Actinomycetota</taxon>
        <taxon>Actinomycetes</taxon>
        <taxon>Streptosporangiales</taxon>
        <taxon>Streptosporangiaceae</taxon>
        <taxon>Nonomuraea</taxon>
    </lineage>
</organism>
<evidence type="ECO:0000313" key="2">
    <source>
        <dbReference type="Proteomes" id="UP000568380"/>
    </source>
</evidence>
<dbReference type="RefSeq" id="WP_184958333.1">
    <property type="nucleotide sequence ID" value="NZ_JACHIN010000001.1"/>
</dbReference>
<dbReference type="EMBL" id="JACHIN010000001">
    <property type="protein sequence ID" value="MBB5075299.1"/>
    <property type="molecule type" value="Genomic_DNA"/>
</dbReference>
<dbReference type="Proteomes" id="UP000568380">
    <property type="component" value="Unassembled WGS sequence"/>
</dbReference>
<accession>A0A7W7ZWY3</accession>
<proteinExistence type="predicted"/>
<sequence length="51" mass="5566">MRRTGSSTASSYFPALLALLLRDIPNGTSSPKIATAAAQVRSRFRERVWSA</sequence>
<comment type="caution">
    <text evidence="1">The sequence shown here is derived from an EMBL/GenBank/DDBJ whole genome shotgun (WGS) entry which is preliminary data.</text>
</comment>
<reference evidence="1 2" key="1">
    <citation type="submission" date="2020-08" db="EMBL/GenBank/DDBJ databases">
        <title>Genomic Encyclopedia of Type Strains, Phase IV (KMG-IV): sequencing the most valuable type-strain genomes for metagenomic binning, comparative biology and taxonomic classification.</title>
        <authorList>
            <person name="Goeker M."/>
        </authorList>
    </citation>
    <scope>NUCLEOTIDE SEQUENCE [LARGE SCALE GENOMIC DNA]</scope>
    <source>
        <strain evidence="1 2">DSM 45385</strain>
    </source>
</reference>
<dbReference type="AlphaFoldDB" id="A0A7W7ZWY3"/>
<gene>
    <name evidence="1" type="ORF">HNR40_000745</name>
</gene>
<name>A0A7W7ZWY3_9ACTN</name>
<protein>
    <submittedName>
        <fullName evidence="1">Uncharacterized protein</fullName>
    </submittedName>
</protein>
<evidence type="ECO:0000313" key="1">
    <source>
        <dbReference type="EMBL" id="MBB5075299.1"/>
    </source>
</evidence>